<evidence type="ECO:0000313" key="4">
    <source>
        <dbReference type="Proteomes" id="UP000199607"/>
    </source>
</evidence>
<dbReference type="InterPro" id="IPR058369">
    <property type="entry name" value="DUF8056"/>
</dbReference>
<keyword evidence="1" id="KW-1133">Transmembrane helix</keyword>
<keyword evidence="1" id="KW-0812">Transmembrane</keyword>
<keyword evidence="4" id="KW-1185">Reference proteome</keyword>
<dbReference type="EMBL" id="FOTC01000001">
    <property type="protein sequence ID" value="SFK62485.1"/>
    <property type="molecule type" value="Genomic_DNA"/>
</dbReference>
<evidence type="ECO:0000259" key="2">
    <source>
        <dbReference type="Pfam" id="PF26243"/>
    </source>
</evidence>
<keyword evidence="1" id="KW-0472">Membrane</keyword>
<protein>
    <recommendedName>
        <fullName evidence="2">DUF8056 domain-containing protein</fullName>
    </recommendedName>
</protein>
<dbReference type="STRING" id="553466.SAMN04487950_0235"/>
<gene>
    <name evidence="3" type="ORF">SAMN04487950_0235</name>
</gene>
<name>A0A1I4B136_9EURY</name>
<feature type="transmembrane region" description="Helical" evidence="1">
    <location>
        <begin position="27"/>
        <end position="54"/>
    </location>
</feature>
<feature type="transmembrane region" description="Helical" evidence="1">
    <location>
        <begin position="145"/>
        <end position="174"/>
    </location>
</feature>
<proteinExistence type="predicted"/>
<dbReference type="AlphaFoldDB" id="A0A1I4B136"/>
<dbReference type="Pfam" id="PF26243">
    <property type="entry name" value="DUF8056"/>
    <property type="match status" value="1"/>
</dbReference>
<accession>A0A1I4B136</accession>
<evidence type="ECO:0000256" key="1">
    <source>
        <dbReference type="SAM" id="Phobius"/>
    </source>
</evidence>
<feature type="transmembrane region" description="Helical" evidence="1">
    <location>
        <begin position="105"/>
        <end position="125"/>
    </location>
</feature>
<feature type="domain" description="DUF8056" evidence="2">
    <location>
        <begin position="1"/>
        <end position="178"/>
    </location>
</feature>
<reference evidence="4" key="1">
    <citation type="submission" date="2016-10" db="EMBL/GenBank/DDBJ databases">
        <authorList>
            <person name="Varghese N."/>
            <person name="Submissions S."/>
        </authorList>
    </citation>
    <scope>NUCLEOTIDE SEQUENCE [LARGE SCALE GENOMIC DNA]</scope>
    <source>
        <strain evidence="4">CGMCC 1.7738</strain>
    </source>
</reference>
<sequence length="180" mass="19038">MADGYRGLFGAFPYAFGRTDSRLFKSYVVVGGLAATVLSLFVALSLVVLFGQTASVQGGSLTLSRAFYIVVGLFLVAPVLAPVLLVARRHRRGLAPDAGVRYDQLLAVAGYVFIASLYVALVISIPECFTLDGEQVCQGQPTGLFAPVIAVLYDLPQLAALLPPALAGALIWVVHRVVGE</sequence>
<organism evidence="3 4">
    <name type="scientific">Halogranum rubrum</name>
    <dbReference type="NCBI Taxonomy" id="553466"/>
    <lineage>
        <taxon>Archaea</taxon>
        <taxon>Methanobacteriati</taxon>
        <taxon>Methanobacteriota</taxon>
        <taxon>Stenosarchaea group</taxon>
        <taxon>Halobacteria</taxon>
        <taxon>Halobacteriales</taxon>
        <taxon>Haloferacaceae</taxon>
    </lineage>
</organism>
<feature type="transmembrane region" description="Helical" evidence="1">
    <location>
        <begin position="66"/>
        <end position="85"/>
    </location>
</feature>
<dbReference type="RefSeq" id="WP_089864654.1">
    <property type="nucleotide sequence ID" value="NZ_FOTC01000001.1"/>
</dbReference>
<evidence type="ECO:0000313" key="3">
    <source>
        <dbReference type="EMBL" id="SFK62485.1"/>
    </source>
</evidence>
<dbReference type="Proteomes" id="UP000199607">
    <property type="component" value="Unassembled WGS sequence"/>
</dbReference>